<evidence type="ECO:0000256" key="9">
    <source>
        <dbReference type="ARBA" id="ARBA00031501"/>
    </source>
</evidence>
<keyword evidence="7 10" id="KW-0119">Carbohydrate metabolism</keyword>
<accession>A0A259U0W6</accession>
<dbReference type="AlphaFoldDB" id="A0A259U0W6"/>
<dbReference type="Pfam" id="PF02446">
    <property type="entry name" value="Glyco_hydro_77"/>
    <property type="match status" value="1"/>
</dbReference>
<dbReference type="GO" id="GO:0005975">
    <property type="term" value="P:carbohydrate metabolic process"/>
    <property type="evidence" value="ECO:0007669"/>
    <property type="project" value="InterPro"/>
</dbReference>
<dbReference type="EMBL" id="MQWB01000001">
    <property type="protein sequence ID" value="OZC03464.1"/>
    <property type="molecule type" value="Genomic_DNA"/>
</dbReference>
<comment type="catalytic activity">
    <reaction evidence="1 10">
        <text>Transfers a segment of a (1-&gt;4)-alpha-D-glucan to a new position in an acceptor, which may be glucose or a (1-&gt;4)-alpha-D-glucan.</text>
        <dbReference type="EC" id="2.4.1.25"/>
    </reaction>
</comment>
<dbReference type="PANTHER" id="PTHR32438:SF5">
    <property type="entry name" value="4-ALPHA-GLUCANOTRANSFERASE DPE1, CHLOROPLASTIC_AMYLOPLASTIC"/>
    <property type="match status" value="1"/>
</dbReference>
<evidence type="ECO:0000313" key="12">
    <source>
        <dbReference type="Proteomes" id="UP000216446"/>
    </source>
</evidence>
<comment type="similarity">
    <text evidence="2 10">Belongs to the disproportionating enzyme family.</text>
</comment>
<dbReference type="OrthoDB" id="9811841at2"/>
<keyword evidence="6 10" id="KW-0808">Transferase</keyword>
<evidence type="ECO:0000256" key="6">
    <source>
        <dbReference type="ARBA" id="ARBA00022679"/>
    </source>
</evidence>
<name>A0A259U0W6_9BACT</name>
<dbReference type="InParanoid" id="A0A259U0W6"/>
<evidence type="ECO:0000256" key="1">
    <source>
        <dbReference type="ARBA" id="ARBA00000439"/>
    </source>
</evidence>
<dbReference type="InterPro" id="IPR017853">
    <property type="entry name" value="GH"/>
</dbReference>
<evidence type="ECO:0000256" key="5">
    <source>
        <dbReference type="ARBA" id="ARBA00022676"/>
    </source>
</evidence>
<dbReference type="InterPro" id="IPR003385">
    <property type="entry name" value="Glyco_hydro_77"/>
</dbReference>
<dbReference type="EC" id="2.4.1.25" evidence="3 10"/>
<keyword evidence="5 10" id="KW-0328">Glycosyltransferase</keyword>
<protein>
    <recommendedName>
        <fullName evidence="4 10">4-alpha-glucanotransferase</fullName>
        <ecNumber evidence="3 10">2.4.1.25</ecNumber>
    </recommendedName>
    <alternativeName>
        <fullName evidence="8 10">Amylomaltase</fullName>
    </alternativeName>
    <alternativeName>
        <fullName evidence="9 10">Disproportionating enzyme</fullName>
    </alternativeName>
</protein>
<evidence type="ECO:0000256" key="4">
    <source>
        <dbReference type="ARBA" id="ARBA00020295"/>
    </source>
</evidence>
<gene>
    <name evidence="11" type="ORF">BSZ36_11015</name>
</gene>
<comment type="caution">
    <text evidence="11">The sequence shown here is derived from an EMBL/GenBank/DDBJ whole genome shotgun (WGS) entry which is preliminary data.</text>
</comment>
<dbReference type="RefSeq" id="WP_094548854.1">
    <property type="nucleotide sequence ID" value="NZ_MQWB01000001.1"/>
</dbReference>
<dbReference type="NCBIfam" id="TIGR00217">
    <property type="entry name" value="malQ"/>
    <property type="match status" value="1"/>
</dbReference>
<evidence type="ECO:0000256" key="8">
    <source>
        <dbReference type="ARBA" id="ARBA00031423"/>
    </source>
</evidence>
<dbReference type="Proteomes" id="UP000216446">
    <property type="component" value="Unassembled WGS sequence"/>
</dbReference>
<dbReference type="NCBIfam" id="NF011080">
    <property type="entry name" value="PRK14508.1-3"/>
    <property type="match status" value="1"/>
</dbReference>
<evidence type="ECO:0000256" key="7">
    <source>
        <dbReference type="ARBA" id="ARBA00023277"/>
    </source>
</evidence>
<dbReference type="GO" id="GO:0004134">
    <property type="term" value="F:4-alpha-glucanotransferase activity"/>
    <property type="evidence" value="ECO:0007669"/>
    <property type="project" value="UniProtKB-EC"/>
</dbReference>
<dbReference type="SUPFAM" id="SSF51445">
    <property type="entry name" value="(Trans)glycosidases"/>
    <property type="match status" value="1"/>
</dbReference>
<evidence type="ECO:0000256" key="3">
    <source>
        <dbReference type="ARBA" id="ARBA00012560"/>
    </source>
</evidence>
<organism evidence="11 12">
    <name type="scientific">Rubricoccus marinus</name>
    <dbReference type="NCBI Taxonomy" id="716817"/>
    <lineage>
        <taxon>Bacteria</taxon>
        <taxon>Pseudomonadati</taxon>
        <taxon>Rhodothermota</taxon>
        <taxon>Rhodothermia</taxon>
        <taxon>Rhodothermales</taxon>
        <taxon>Rubricoccaceae</taxon>
        <taxon>Rubricoccus</taxon>
    </lineage>
</organism>
<proteinExistence type="inferred from homology"/>
<keyword evidence="12" id="KW-1185">Reference proteome</keyword>
<sequence length="507" mass="56417">MTRRQSGLLLHVTSLPSPFGIGDLGPGAHAFVDYLARAGQTLWQVLPLVPPGYGHSPYASPSTFAADELLVSPERLIEDGLLSSGDLAGAPDFPAERVAFGAVETYKRALLDLAYARWRDGDAAHLSEDYIRFCNEHVDWLDRYALFAALKVAHGGVEWIEWPAPLARREESALIEAAHEHAGAMDRVRFGQFMFWRQWEALHDYARTRGVRILGDLPIYVAFDSADVWAHQGMFRLDASGRPTHVAGVPPDYFSETGQRWGNPLYRWDDMEADGFSWWRRRFAHTASLVDLVRLDHFRGLEAYWSVPASEPTAITGEWEKAPGEALIRALEAESGSPLPMVAEDLGIITPEVTALMDRFSLAGMAVLQFAFGSGAANSFLPHTYRPRLAAYTGTHDNNTFQGWWNEEATPEEREHARAYLHLDHCTDSPARAAVRAVMGSVAGTVVTPMQDVLGLGAETRMNTPGTVSDENWAWRVREDQFTDESAAWLRSLTELYNRGPLAPEAR</sequence>
<reference evidence="11 12" key="1">
    <citation type="submission" date="2016-11" db="EMBL/GenBank/DDBJ databases">
        <title>Study of marine rhodopsin-containing bacteria.</title>
        <authorList>
            <person name="Yoshizawa S."/>
            <person name="Kumagai Y."/>
            <person name="Kogure K."/>
        </authorList>
    </citation>
    <scope>NUCLEOTIDE SEQUENCE [LARGE SCALE GENOMIC DNA]</scope>
    <source>
        <strain evidence="11 12">SG-29</strain>
    </source>
</reference>
<evidence type="ECO:0000256" key="10">
    <source>
        <dbReference type="RuleBase" id="RU361207"/>
    </source>
</evidence>
<dbReference type="PANTHER" id="PTHR32438">
    <property type="entry name" value="4-ALPHA-GLUCANOTRANSFERASE DPE1, CHLOROPLASTIC/AMYLOPLASTIC"/>
    <property type="match status" value="1"/>
</dbReference>
<dbReference type="Gene3D" id="3.20.20.80">
    <property type="entry name" value="Glycosidases"/>
    <property type="match status" value="1"/>
</dbReference>
<evidence type="ECO:0000313" key="11">
    <source>
        <dbReference type="EMBL" id="OZC03464.1"/>
    </source>
</evidence>
<evidence type="ECO:0000256" key="2">
    <source>
        <dbReference type="ARBA" id="ARBA00005684"/>
    </source>
</evidence>